<dbReference type="AlphaFoldDB" id="A0A0F9HW76"/>
<reference evidence="1" key="1">
    <citation type="journal article" date="2015" name="Nature">
        <title>Complex archaea that bridge the gap between prokaryotes and eukaryotes.</title>
        <authorList>
            <person name="Spang A."/>
            <person name="Saw J.H."/>
            <person name="Jorgensen S.L."/>
            <person name="Zaremba-Niedzwiedzka K."/>
            <person name="Martijn J."/>
            <person name="Lind A.E."/>
            <person name="van Eijk R."/>
            <person name="Schleper C."/>
            <person name="Guy L."/>
            <person name="Ettema T.J."/>
        </authorList>
    </citation>
    <scope>NUCLEOTIDE SEQUENCE</scope>
</reference>
<sequence>MDIETRCKHGMIAAYCVFERSAASVQSVEQARRRASRPGRRFQKTNLTGKWSVVGFLAARATIYINAKSEALAAECEAEYLLATGEAISVHVTPKWGHAVTFEFYATDFELVRAGIMLEQLAASTRGTPSRKLSNAALGWALFALGFRAGKQDVERIRMSVPATPALAAFDRGVGIGRQS</sequence>
<name>A0A0F9HW76_9ZZZZ</name>
<evidence type="ECO:0000313" key="1">
    <source>
        <dbReference type="EMBL" id="KKL79362.1"/>
    </source>
</evidence>
<dbReference type="EMBL" id="LAZR01023194">
    <property type="protein sequence ID" value="KKL79362.1"/>
    <property type="molecule type" value="Genomic_DNA"/>
</dbReference>
<gene>
    <name evidence="1" type="ORF">LCGC14_2015570</name>
</gene>
<protein>
    <submittedName>
        <fullName evidence="1">Uncharacterized protein</fullName>
    </submittedName>
</protein>
<accession>A0A0F9HW76</accession>
<comment type="caution">
    <text evidence="1">The sequence shown here is derived from an EMBL/GenBank/DDBJ whole genome shotgun (WGS) entry which is preliminary data.</text>
</comment>
<organism evidence="1">
    <name type="scientific">marine sediment metagenome</name>
    <dbReference type="NCBI Taxonomy" id="412755"/>
    <lineage>
        <taxon>unclassified sequences</taxon>
        <taxon>metagenomes</taxon>
        <taxon>ecological metagenomes</taxon>
    </lineage>
</organism>
<proteinExistence type="predicted"/>